<proteinExistence type="inferred from homology"/>
<evidence type="ECO:0000259" key="17">
    <source>
        <dbReference type="Pfam" id="PF00150"/>
    </source>
</evidence>
<keyword evidence="10 16" id="KW-0326">Glycosidase</keyword>
<dbReference type="Proteomes" id="UP001151582">
    <property type="component" value="Unassembled WGS sequence"/>
</dbReference>
<dbReference type="EC" id="3.2.1.58" evidence="14"/>
<evidence type="ECO:0000256" key="7">
    <source>
        <dbReference type="ARBA" id="ARBA00022989"/>
    </source>
</evidence>
<reference evidence="18" key="1">
    <citation type="submission" date="2022-07" db="EMBL/GenBank/DDBJ databases">
        <title>Phylogenomic reconstructions and comparative analyses of Kickxellomycotina fungi.</title>
        <authorList>
            <person name="Reynolds N.K."/>
            <person name="Stajich J.E."/>
            <person name="Barry K."/>
            <person name="Grigoriev I.V."/>
            <person name="Crous P."/>
            <person name="Smith M.E."/>
        </authorList>
    </citation>
    <scope>NUCLEOTIDE SEQUENCE</scope>
    <source>
        <strain evidence="18">RSA 567</strain>
    </source>
</reference>
<evidence type="ECO:0000256" key="2">
    <source>
        <dbReference type="ARBA" id="ARBA00005641"/>
    </source>
</evidence>
<dbReference type="InterPro" id="IPR017853">
    <property type="entry name" value="GH"/>
</dbReference>
<dbReference type="Pfam" id="PF00150">
    <property type="entry name" value="Cellulase"/>
    <property type="match status" value="1"/>
</dbReference>
<evidence type="ECO:0000256" key="10">
    <source>
        <dbReference type="ARBA" id="ARBA00023295"/>
    </source>
</evidence>
<evidence type="ECO:0000256" key="6">
    <source>
        <dbReference type="ARBA" id="ARBA00022968"/>
    </source>
</evidence>
<dbReference type="Gene3D" id="3.20.20.80">
    <property type="entry name" value="Glycosidases"/>
    <property type="match status" value="1"/>
</dbReference>
<keyword evidence="5 16" id="KW-0378">Hydrolase</keyword>
<evidence type="ECO:0000256" key="12">
    <source>
        <dbReference type="ARBA" id="ARBA00036824"/>
    </source>
</evidence>
<keyword evidence="6" id="KW-0735">Signal-anchor</keyword>
<comment type="caution">
    <text evidence="18">The sequence shown here is derived from an EMBL/GenBank/DDBJ whole genome shotgun (WGS) entry which is preliminary data.</text>
</comment>
<dbReference type="PANTHER" id="PTHR31297">
    <property type="entry name" value="GLUCAN ENDO-1,6-BETA-GLUCOSIDASE B"/>
    <property type="match status" value="1"/>
</dbReference>
<dbReference type="GO" id="GO:0009986">
    <property type="term" value="C:cell surface"/>
    <property type="evidence" value="ECO:0007669"/>
    <property type="project" value="TreeGrafter"/>
</dbReference>
<feature type="non-terminal residue" evidence="18">
    <location>
        <position position="1"/>
    </location>
</feature>
<dbReference type="GO" id="GO:0009251">
    <property type="term" value="P:glucan catabolic process"/>
    <property type="evidence" value="ECO:0007669"/>
    <property type="project" value="TreeGrafter"/>
</dbReference>
<evidence type="ECO:0000313" key="18">
    <source>
        <dbReference type="EMBL" id="KAJ1980711.1"/>
    </source>
</evidence>
<dbReference type="SUPFAM" id="SSF51445">
    <property type="entry name" value="(Trans)glycosidases"/>
    <property type="match status" value="1"/>
</dbReference>
<evidence type="ECO:0000256" key="11">
    <source>
        <dbReference type="ARBA" id="ARBA00023316"/>
    </source>
</evidence>
<keyword evidence="4" id="KW-0812">Transmembrane</keyword>
<dbReference type="EMBL" id="JANBQB010000156">
    <property type="protein sequence ID" value="KAJ1980711.1"/>
    <property type="molecule type" value="Genomic_DNA"/>
</dbReference>
<evidence type="ECO:0000256" key="8">
    <source>
        <dbReference type="ARBA" id="ARBA00023136"/>
    </source>
</evidence>
<comment type="catalytic activity">
    <reaction evidence="12">
        <text>Successive hydrolysis of beta-D-glucose units from the non-reducing ends of (1-&gt;3)-beta-D-glucans, releasing alpha-glucose.</text>
        <dbReference type="EC" id="3.2.1.58"/>
    </reaction>
</comment>
<evidence type="ECO:0000256" key="3">
    <source>
        <dbReference type="ARBA" id="ARBA00022475"/>
    </source>
</evidence>
<keyword evidence="7" id="KW-1133">Transmembrane helix</keyword>
<feature type="domain" description="Glycoside hydrolase family 5" evidence="17">
    <location>
        <begin position="67"/>
        <end position="300"/>
    </location>
</feature>
<dbReference type="GO" id="GO:0004338">
    <property type="term" value="F:glucan exo-1,3-beta-glucosidase activity"/>
    <property type="evidence" value="ECO:0007669"/>
    <property type="project" value="UniProtKB-EC"/>
</dbReference>
<evidence type="ECO:0000256" key="15">
    <source>
        <dbReference type="ARBA" id="ARBA00041260"/>
    </source>
</evidence>
<comment type="subcellular location">
    <subcellularLocation>
        <location evidence="1">Cell membrane</location>
        <topology evidence="1">Single-pass type II membrane protein</topology>
    </subcellularLocation>
</comment>
<dbReference type="AlphaFoldDB" id="A0A9W8B8Z1"/>
<evidence type="ECO:0000256" key="5">
    <source>
        <dbReference type="ARBA" id="ARBA00022801"/>
    </source>
</evidence>
<keyword evidence="8" id="KW-0472">Membrane</keyword>
<dbReference type="GO" id="GO:0005576">
    <property type="term" value="C:extracellular region"/>
    <property type="evidence" value="ECO:0007669"/>
    <property type="project" value="TreeGrafter"/>
</dbReference>
<dbReference type="GO" id="GO:0005886">
    <property type="term" value="C:plasma membrane"/>
    <property type="evidence" value="ECO:0007669"/>
    <property type="project" value="UniProtKB-SubCell"/>
</dbReference>
<evidence type="ECO:0000256" key="13">
    <source>
        <dbReference type="ARBA" id="ARBA00037126"/>
    </source>
</evidence>
<comment type="function">
    <text evidence="13">Glucosidase involved in the degradation of cellulosic biomass. Active on lichenan.</text>
</comment>
<dbReference type="PANTHER" id="PTHR31297:SF34">
    <property type="entry name" value="GLUCAN 1,3-BETA-GLUCOSIDASE 2"/>
    <property type="match status" value="1"/>
</dbReference>
<evidence type="ECO:0000256" key="9">
    <source>
        <dbReference type="ARBA" id="ARBA00023180"/>
    </source>
</evidence>
<organism evidence="18 19">
    <name type="scientific">Dimargaris verticillata</name>
    <dbReference type="NCBI Taxonomy" id="2761393"/>
    <lineage>
        <taxon>Eukaryota</taxon>
        <taxon>Fungi</taxon>
        <taxon>Fungi incertae sedis</taxon>
        <taxon>Zoopagomycota</taxon>
        <taxon>Kickxellomycotina</taxon>
        <taxon>Dimargaritomycetes</taxon>
        <taxon>Dimargaritales</taxon>
        <taxon>Dimargaritaceae</taxon>
        <taxon>Dimargaris</taxon>
    </lineage>
</organism>
<dbReference type="InterPro" id="IPR050386">
    <property type="entry name" value="Glycosyl_hydrolase_5"/>
</dbReference>
<name>A0A9W8B8Z1_9FUNG</name>
<evidence type="ECO:0000256" key="16">
    <source>
        <dbReference type="RuleBase" id="RU361153"/>
    </source>
</evidence>
<comment type="similarity">
    <text evidence="2 16">Belongs to the glycosyl hydrolase 5 (cellulase A) family.</text>
</comment>
<gene>
    <name evidence="18" type="ORF">H4R34_002351</name>
</gene>
<evidence type="ECO:0000256" key="4">
    <source>
        <dbReference type="ARBA" id="ARBA00022692"/>
    </source>
</evidence>
<keyword evidence="19" id="KW-1185">Reference proteome</keyword>
<evidence type="ECO:0000256" key="14">
    <source>
        <dbReference type="ARBA" id="ARBA00038929"/>
    </source>
</evidence>
<dbReference type="InterPro" id="IPR001547">
    <property type="entry name" value="Glyco_hydro_5"/>
</dbReference>
<evidence type="ECO:0000256" key="1">
    <source>
        <dbReference type="ARBA" id="ARBA00004401"/>
    </source>
</evidence>
<keyword evidence="11" id="KW-0961">Cell wall biogenesis/degradation</keyword>
<accession>A0A9W8B8Z1</accession>
<keyword evidence="3" id="KW-1003">Cell membrane</keyword>
<protein>
    <recommendedName>
        <fullName evidence="14">glucan 1,3-beta-glucosidase</fullName>
        <ecNumber evidence="14">3.2.1.58</ecNumber>
    </recommendedName>
    <alternativeName>
        <fullName evidence="15">Exo-1,3-beta-glucanase D</fullName>
    </alternativeName>
</protein>
<sequence>MTLLSRLQDLLSSRHGKIRGVNLGGWLVLEQWITPSVFKQFEGAPDGRKAGDEYTFCQVLGEHEARRQLEHHWQTWVTEQDIQKLHSYGINLLRIPVGHWVLHSHPSEPYVTGSYHYLLNAIEWAEKYHMKVIIDIHTAPGSQNGFDNSGRAGPIEWMNDPANVARSVEVVRELAAKFSDRKYASTVVMIQPLNEPASWALDLNRVINFYDQCYSAVRQSSSSMTLLFSDAFHDFTDWPNLRKPHWKNVVIDTHIYNCFTDEHLQATPRDHLERIESYSQRIQAASRKIPVVVGEWSLDTTACYKGYCRATTMGDGDWNKHNAPSDKCTCEMEHDLSRFTHAYKRLLHQMAVRQLNAFEKGAGWIYWNFKTESNP</sequence>
<dbReference type="GO" id="GO:0071555">
    <property type="term" value="P:cell wall organization"/>
    <property type="evidence" value="ECO:0007669"/>
    <property type="project" value="UniProtKB-KW"/>
</dbReference>
<dbReference type="OrthoDB" id="62120at2759"/>
<keyword evidence="9" id="KW-0325">Glycoprotein</keyword>
<evidence type="ECO:0000313" key="19">
    <source>
        <dbReference type="Proteomes" id="UP001151582"/>
    </source>
</evidence>